<organism evidence="2 3">
    <name type="scientific">Pocillopora damicornis</name>
    <name type="common">Cauliflower coral</name>
    <name type="synonym">Millepora damicornis</name>
    <dbReference type="NCBI Taxonomy" id="46731"/>
    <lineage>
        <taxon>Eukaryota</taxon>
        <taxon>Metazoa</taxon>
        <taxon>Cnidaria</taxon>
        <taxon>Anthozoa</taxon>
        <taxon>Hexacorallia</taxon>
        <taxon>Scleractinia</taxon>
        <taxon>Astrocoeniina</taxon>
        <taxon>Pocilloporidae</taxon>
        <taxon>Pocillopora</taxon>
    </lineage>
</organism>
<dbReference type="InterPro" id="IPR035983">
    <property type="entry name" value="Hect_E3_ubiquitin_ligase"/>
</dbReference>
<dbReference type="STRING" id="46731.A0A3M6UNV4"/>
<evidence type="ECO:0000256" key="1">
    <source>
        <dbReference type="SAM" id="MobiDB-lite"/>
    </source>
</evidence>
<comment type="caution">
    <text evidence="2">The sequence shown here is derived from an EMBL/GenBank/DDBJ whole genome shotgun (WGS) entry which is preliminary data.</text>
</comment>
<gene>
    <name evidence="2" type="ORF">pdam_00019106</name>
</gene>
<evidence type="ECO:0000313" key="3">
    <source>
        <dbReference type="Proteomes" id="UP000275408"/>
    </source>
</evidence>
<feature type="compositionally biased region" description="Basic and acidic residues" evidence="1">
    <location>
        <begin position="26"/>
        <end position="37"/>
    </location>
</feature>
<dbReference type="Proteomes" id="UP000275408">
    <property type="component" value="Unassembled WGS sequence"/>
</dbReference>
<dbReference type="AlphaFoldDB" id="A0A3M6UNV4"/>
<reference evidence="2 3" key="1">
    <citation type="journal article" date="2018" name="Sci. Rep.">
        <title>Comparative analysis of the Pocillopora damicornis genome highlights role of immune system in coral evolution.</title>
        <authorList>
            <person name="Cunning R."/>
            <person name="Bay R.A."/>
            <person name="Gillette P."/>
            <person name="Baker A.C."/>
            <person name="Traylor-Knowles N."/>
        </authorList>
    </citation>
    <scope>NUCLEOTIDE SEQUENCE [LARGE SCALE GENOMIC DNA]</scope>
    <source>
        <strain evidence="2">RSMAS</strain>
        <tissue evidence="2">Whole animal</tissue>
    </source>
</reference>
<keyword evidence="3" id="KW-1185">Reference proteome</keyword>
<dbReference type="SUPFAM" id="SSF56204">
    <property type="entry name" value="Hect, E3 ligase catalytic domain"/>
    <property type="match status" value="1"/>
</dbReference>
<feature type="region of interest" description="Disordered" evidence="1">
    <location>
        <begin position="1"/>
        <end position="44"/>
    </location>
</feature>
<dbReference type="EMBL" id="RCHS01001075">
    <property type="protein sequence ID" value="RMX55322.1"/>
    <property type="molecule type" value="Genomic_DNA"/>
</dbReference>
<proteinExistence type="predicted"/>
<feature type="compositionally biased region" description="Polar residues" evidence="1">
    <location>
        <begin position="10"/>
        <end position="25"/>
    </location>
</feature>
<evidence type="ECO:0000313" key="2">
    <source>
        <dbReference type="EMBL" id="RMX55322.1"/>
    </source>
</evidence>
<dbReference type="GO" id="GO:0004842">
    <property type="term" value="F:ubiquitin-protein transferase activity"/>
    <property type="evidence" value="ECO:0007669"/>
    <property type="project" value="InterPro"/>
</dbReference>
<name>A0A3M6UNV4_POCDA</name>
<accession>A0A3M6UNV4</accession>
<protein>
    <submittedName>
        <fullName evidence="2">Uncharacterized protein</fullName>
    </submittedName>
</protein>
<sequence length="120" mass="13298">MYKTEDSDQLQEMYSNEDSGQLQEMHNTEDPVTHKEGTSSAMNLTDSSSVAKALAEMVDKSGQLFIVVRRDSLLKRVLSIWNREVSKTSGSAHPVVKVHFGGKEGIDSSAMAREFYISSP</sequence>